<evidence type="ECO:0000313" key="7">
    <source>
        <dbReference type="Proteomes" id="UP000193811"/>
    </source>
</evidence>
<sequence>MRRRQCEQLLTEQIRLGNWFGEHRCDRVTMTADPVDPLWLRPVAAPAPVMNMTDRAGADVRQAQAFIAILEAEMADLQSQLARIDDRVRAGRPGAHHHQSAVRLRVTEVRRLLDALIFRFPSA</sequence>
<gene>
    <name evidence="3" type="ORF">ACT17_14420</name>
    <name evidence="4" type="ORF">AWB98_02765</name>
    <name evidence="2" type="ORF">BN970_02327</name>
</gene>
<dbReference type="EMBL" id="LFOD01000011">
    <property type="protein sequence ID" value="KMV17826.1"/>
    <property type="molecule type" value="Genomic_DNA"/>
</dbReference>
<accession>A0A0J8U8T9</accession>
<evidence type="ECO:0000313" key="4">
    <source>
        <dbReference type="EMBL" id="ORV31586.1"/>
    </source>
</evidence>
<reference evidence="3 5" key="2">
    <citation type="submission" date="2015-06" db="EMBL/GenBank/DDBJ databases">
        <title>Genome sequence of Mycobacterium conceptionense strain MLE.</title>
        <authorList>
            <person name="Greninger A.L."/>
            <person name="Cunningham G."/>
            <person name="Chiu C.Y."/>
            <person name="Miller S."/>
        </authorList>
    </citation>
    <scope>NUCLEOTIDE SEQUENCE [LARGE SCALE GENOMIC DNA]</scope>
    <source>
        <strain evidence="3 5">MLE</strain>
    </source>
</reference>
<dbReference type="RefSeq" id="WP_019346137.1">
    <property type="nucleotide sequence ID" value="NZ_JACKVA010000035.1"/>
</dbReference>
<dbReference type="Proteomes" id="UP000182227">
    <property type="component" value="Unassembled WGS sequence"/>
</dbReference>
<organism evidence="3 5">
    <name type="scientific">Mycolicibacterium conceptionense</name>
    <dbReference type="NCBI Taxonomy" id="451644"/>
    <lineage>
        <taxon>Bacteria</taxon>
        <taxon>Bacillati</taxon>
        <taxon>Actinomycetota</taxon>
        <taxon>Actinomycetes</taxon>
        <taxon>Mycobacteriales</taxon>
        <taxon>Mycobacteriaceae</taxon>
        <taxon>Mycolicibacterium</taxon>
    </lineage>
</organism>
<dbReference type="GeneID" id="44294346"/>
<evidence type="ECO:0000313" key="3">
    <source>
        <dbReference type="EMBL" id="KMV17826.1"/>
    </source>
</evidence>
<reference evidence="2 6" key="1">
    <citation type="submission" date="2015-03" db="EMBL/GenBank/DDBJ databases">
        <authorList>
            <person name="Murphy D."/>
        </authorList>
    </citation>
    <scope>NUCLEOTIDE SEQUENCE [LARGE SCALE GENOMIC DNA]</scope>
    <source>
        <strain evidence="2 6">D16</strain>
    </source>
</reference>
<dbReference type="OrthoDB" id="4736001at2"/>
<name>A0A0J8U8T9_9MYCO</name>
<dbReference type="PATRIC" id="fig|451644.5.peg.2977"/>
<keyword evidence="1" id="KW-0175">Coiled coil</keyword>
<keyword evidence="7" id="KW-1185">Reference proteome</keyword>
<evidence type="ECO:0000313" key="2">
    <source>
        <dbReference type="EMBL" id="CQD11517.1"/>
    </source>
</evidence>
<dbReference type="EMBL" id="CTEF01000001">
    <property type="protein sequence ID" value="CQD11517.1"/>
    <property type="molecule type" value="Genomic_DNA"/>
</dbReference>
<reference evidence="4 7" key="3">
    <citation type="submission" date="2016-01" db="EMBL/GenBank/DDBJ databases">
        <title>The new phylogeny of the genus Mycobacterium.</title>
        <authorList>
            <person name="Tarcisio F."/>
            <person name="Conor M."/>
            <person name="Antonella G."/>
            <person name="Elisabetta G."/>
            <person name="Giulia F.S."/>
            <person name="Sara T."/>
            <person name="Anna F."/>
            <person name="Clotilde B."/>
            <person name="Roberto B."/>
            <person name="Veronica D.S."/>
            <person name="Fabio R."/>
            <person name="Monica P."/>
            <person name="Olivier J."/>
            <person name="Enrico T."/>
            <person name="Nicola S."/>
        </authorList>
    </citation>
    <scope>NUCLEOTIDE SEQUENCE [LARGE SCALE GENOMIC DNA]</scope>
    <source>
        <strain evidence="4 7">CCUG 50187</strain>
    </source>
</reference>
<dbReference type="Proteomes" id="UP000037594">
    <property type="component" value="Unassembled WGS sequence"/>
</dbReference>
<evidence type="ECO:0000256" key="1">
    <source>
        <dbReference type="SAM" id="Coils"/>
    </source>
</evidence>
<dbReference type="Proteomes" id="UP000193811">
    <property type="component" value="Unassembled WGS sequence"/>
</dbReference>
<dbReference type="AlphaFoldDB" id="A0A0J8U8T9"/>
<evidence type="ECO:0000313" key="6">
    <source>
        <dbReference type="Proteomes" id="UP000182227"/>
    </source>
</evidence>
<protein>
    <submittedName>
        <fullName evidence="3">Uncharacterized protein</fullName>
    </submittedName>
</protein>
<dbReference type="EMBL" id="LQOP01000002">
    <property type="protein sequence ID" value="ORV31586.1"/>
    <property type="molecule type" value="Genomic_DNA"/>
</dbReference>
<feature type="coiled-coil region" evidence="1">
    <location>
        <begin position="60"/>
        <end position="87"/>
    </location>
</feature>
<proteinExistence type="predicted"/>
<evidence type="ECO:0000313" key="5">
    <source>
        <dbReference type="Proteomes" id="UP000037594"/>
    </source>
</evidence>